<dbReference type="AlphaFoldDB" id="A0A0F0L8H7"/>
<reference evidence="1 2" key="1">
    <citation type="submission" date="2015-02" db="EMBL/GenBank/DDBJ databases">
        <title>Draft genome sequences of ten Microbacterium spp. with emphasis on heavy metal contaminated environments.</title>
        <authorList>
            <person name="Corretto E."/>
        </authorList>
    </citation>
    <scope>NUCLEOTIDE SEQUENCE [LARGE SCALE GENOMIC DNA]</scope>
    <source>
        <strain evidence="1 2">BEL4b</strain>
    </source>
</reference>
<protein>
    <submittedName>
        <fullName evidence="1">Uncharacterized protein</fullName>
    </submittedName>
</protein>
<name>A0A0F0L8H7_9MICO</name>
<sequence length="299" mass="32695">MSASDAVDEFERGVLDADAALAAVHETWVSAGDARMRELSARIAFPSWPSATSASALKSAAQEAEITAVLDEYAAEARALIRPADQERWSALVAEMQRRSGEGLLADELGRSVVGASLLREKLGGRPHRGAARRGVVCDCGFARTGELPKVLCDECEELLLRRWVAEERRLLRGMPAYAEEVAHVIDEVAQQQTKVFQSRGEYLRSEAFGKRKAGGRRLGRLTRAHRAELAQVDLGRWRSFVEPLSRASTTSVRSTVQKVHSRGLGAAALTELGVRGDAESVKAFVKDSEQRKSSGWRV</sequence>
<evidence type="ECO:0000313" key="2">
    <source>
        <dbReference type="Proteomes" id="UP000033640"/>
    </source>
</evidence>
<organism evidence="1 2">
    <name type="scientific">Microbacterium oxydans</name>
    <dbReference type="NCBI Taxonomy" id="82380"/>
    <lineage>
        <taxon>Bacteria</taxon>
        <taxon>Bacillati</taxon>
        <taxon>Actinomycetota</taxon>
        <taxon>Actinomycetes</taxon>
        <taxon>Micrococcales</taxon>
        <taxon>Microbacteriaceae</taxon>
        <taxon>Microbacterium</taxon>
    </lineage>
</organism>
<accession>A0A0F0L8H7</accession>
<proteinExistence type="predicted"/>
<dbReference type="OrthoDB" id="5064382at2"/>
<dbReference type="RefSeq" id="WP_045278925.1">
    <property type="nucleotide sequence ID" value="NZ_JYIW01000023.1"/>
</dbReference>
<comment type="caution">
    <text evidence="1">The sequence shown here is derived from an EMBL/GenBank/DDBJ whole genome shotgun (WGS) entry which is preliminary data.</text>
</comment>
<dbReference type="Proteomes" id="UP000033640">
    <property type="component" value="Unassembled WGS sequence"/>
</dbReference>
<gene>
    <name evidence="1" type="ORF">RS83_01519</name>
</gene>
<dbReference type="PATRIC" id="fig|82380.11.peg.1557"/>
<dbReference type="EMBL" id="JYIW01000023">
    <property type="protein sequence ID" value="KJL29502.1"/>
    <property type="molecule type" value="Genomic_DNA"/>
</dbReference>
<evidence type="ECO:0000313" key="1">
    <source>
        <dbReference type="EMBL" id="KJL29502.1"/>
    </source>
</evidence>